<dbReference type="AlphaFoldDB" id="A0A1F6B1M2"/>
<dbReference type="InterPro" id="IPR045085">
    <property type="entry name" value="HLD_clamp_pol_III_gamma_tau"/>
</dbReference>
<evidence type="ECO:0000313" key="11">
    <source>
        <dbReference type="Proteomes" id="UP000176409"/>
    </source>
</evidence>
<keyword evidence="2" id="KW-0479">Metal-binding</keyword>
<dbReference type="Proteomes" id="UP000176409">
    <property type="component" value="Unassembled WGS sequence"/>
</dbReference>
<keyword evidence="8" id="KW-0235">DNA replication</keyword>
<evidence type="ECO:0000256" key="3">
    <source>
        <dbReference type="ARBA" id="ARBA00022741"/>
    </source>
</evidence>
<dbReference type="GO" id="GO:0005524">
    <property type="term" value="F:ATP binding"/>
    <property type="evidence" value="ECO:0007669"/>
    <property type="project" value="UniProtKB-KW"/>
</dbReference>
<dbReference type="CDD" id="cd00009">
    <property type="entry name" value="AAA"/>
    <property type="match status" value="1"/>
</dbReference>
<evidence type="ECO:0000256" key="5">
    <source>
        <dbReference type="ARBA" id="ARBA00022840"/>
    </source>
</evidence>
<protein>
    <recommendedName>
        <fullName evidence="8">DNA polymerase III subunit gamma/tau</fullName>
        <ecNumber evidence="8">2.7.7.7</ecNumber>
    </recommendedName>
</protein>
<evidence type="ECO:0000256" key="6">
    <source>
        <dbReference type="ARBA" id="ARBA00022932"/>
    </source>
</evidence>
<dbReference type="SUPFAM" id="SSF52540">
    <property type="entry name" value="P-loop containing nucleoside triphosphate hydrolases"/>
    <property type="match status" value="1"/>
</dbReference>
<evidence type="ECO:0000256" key="2">
    <source>
        <dbReference type="ARBA" id="ARBA00022723"/>
    </source>
</evidence>
<dbReference type="SMART" id="SM00382">
    <property type="entry name" value="AAA"/>
    <property type="match status" value="1"/>
</dbReference>
<dbReference type="InterPro" id="IPR012763">
    <property type="entry name" value="DNA_pol_III_sug/sutau_N"/>
</dbReference>
<sequence length="468" mass="51619">MLGASTVMSFYRTYRPRVLEEIDNASVRQSVELLLTKPKSQLPHAYLLSGPKGTGKTTTARVIAKLFICMKPKKNGAPCGTCAECVAIADGRYMDVLEMDAASNRGIDEIRSLRDGIALAPSLGAYKVYIIDEVHMLTNEAFNALLKTLEEPPPHAIFVLATTDPQKIPGTVVSRCQHIPFVRASTPDLMHALARIVKEEKISIDEEALTLITGNAEGSFRDAVKSLEQVSFHKGNISVAVVQKTLALSESSRRETFLAHLVAHDGGAALRDIQKLVQDGVDTKAFLVDCLIELERRLVSDVMTKKEGAIPSGLRDLVSRLTQAYGELRSSPIPQLPLELAVVEYCENKAISIKQKEINASPITSRLSPVNKTHEEINNPTAGLLTLEKLSEHWHDVIDELKPFNHSVAGVMRSTRPKDVRNGIVTIEAFYKFHQEKLSETKIKEMIGTILNKLFGEKVKVEVVLGKK</sequence>
<dbReference type="GO" id="GO:0003887">
    <property type="term" value="F:DNA-directed DNA polymerase activity"/>
    <property type="evidence" value="ECO:0007669"/>
    <property type="project" value="UniProtKB-KW"/>
</dbReference>
<comment type="similarity">
    <text evidence="1 8">Belongs to the DnaX/STICHEL family.</text>
</comment>
<dbReference type="InterPro" id="IPR048448">
    <property type="entry name" value="DnaX-like_C"/>
</dbReference>
<reference evidence="10 11" key="1">
    <citation type="journal article" date="2016" name="Nat. Commun.">
        <title>Thousands of microbial genomes shed light on interconnected biogeochemical processes in an aquifer system.</title>
        <authorList>
            <person name="Anantharaman K."/>
            <person name="Brown C.T."/>
            <person name="Hug L.A."/>
            <person name="Sharon I."/>
            <person name="Castelle C.J."/>
            <person name="Probst A.J."/>
            <person name="Thomas B.C."/>
            <person name="Singh A."/>
            <person name="Wilkins M.J."/>
            <person name="Karaoz U."/>
            <person name="Brodie E.L."/>
            <person name="Williams K.H."/>
            <person name="Hubbard S.S."/>
            <person name="Banfield J.F."/>
        </authorList>
    </citation>
    <scope>NUCLEOTIDE SEQUENCE [LARGE SCALE GENOMIC DNA]</scope>
</reference>
<keyword evidence="8" id="KW-0548">Nucleotidyltransferase</keyword>
<dbReference type="GO" id="GO:0046872">
    <property type="term" value="F:metal ion binding"/>
    <property type="evidence" value="ECO:0007669"/>
    <property type="project" value="UniProtKB-KW"/>
</dbReference>
<accession>A0A1F6B1M2</accession>
<organism evidence="10 11">
    <name type="scientific">Candidatus Gottesmanbacteria bacterium RIFCSPLOWO2_01_FULL_49_10</name>
    <dbReference type="NCBI Taxonomy" id="1798396"/>
    <lineage>
        <taxon>Bacteria</taxon>
        <taxon>Candidatus Gottesmaniibacteriota</taxon>
    </lineage>
</organism>
<keyword evidence="3 8" id="KW-0547">Nucleotide-binding</keyword>
<evidence type="ECO:0000259" key="9">
    <source>
        <dbReference type="SMART" id="SM00382"/>
    </source>
</evidence>
<proteinExistence type="inferred from homology"/>
<feature type="domain" description="AAA+ ATPase" evidence="9">
    <location>
        <begin position="42"/>
        <end position="185"/>
    </location>
</feature>
<dbReference type="PANTHER" id="PTHR11669:SF0">
    <property type="entry name" value="PROTEIN STICHEL-LIKE 2"/>
    <property type="match status" value="1"/>
</dbReference>
<dbReference type="InterPro" id="IPR050238">
    <property type="entry name" value="DNA_Rep/Repair_Clamp_Loader"/>
</dbReference>
<dbReference type="InterPro" id="IPR003593">
    <property type="entry name" value="AAA+_ATPase"/>
</dbReference>
<dbReference type="InterPro" id="IPR001270">
    <property type="entry name" value="ClpA/B"/>
</dbReference>
<comment type="subunit">
    <text evidence="8">DNA polymerase III contains a core (composed of alpha, epsilon and theta chains) that associates with a tau subunit. This core dimerizes to form the POLIII' complex. PolIII' associates with the gamma complex (composed of gamma, delta, delta', psi and chi chains) and with the beta chain to form the complete DNA polymerase III complex.</text>
</comment>
<dbReference type="GO" id="GO:0009360">
    <property type="term" value="C:DNA polymerase III complex"/>
    <property type="evidence" value="ECO:0007669"/>
    <property type="project" value="InterPro"/>
</dbReference>
<dbReference type="Pfam" id="PF13177">
    <property type="entry name" value="DNA_pol3_delta2"/>
    <property type="match status" value="1"/>
</dbReference>
<dbReference type="PANTHER" id="PTHR11669">
    <property type="entry name" value="REPLICATION FACTOR C / DNA POLYMERASE III GAMMA-TAU SUBUNIT"/>
    <property type="match status" value="1"/>
</dbReference>
<dbReference type="Gene3D" id="1.10.8.60">
    <property type="match status" value="1"/>
</dbReference>
<evidence type="ECO:0000313" key="10">
    <source>
        <dbReference type="EMBL" id="OGG30703.1"/>
    </source>
</evidence>
<keyword evidence="6 8" id="KW-0239">DNA-directed DNA polymerase</keyword>
<dbReference type="EMBL" id="MFJZ01000007">
    <property type="protein sequence ID" value="OGG30703.1"/>
    <property type="molecule type" value="Genomic_DNA"/>
</dbReference>
<evidence type="ECO:0000256" key="8">
    <source>
        <dbReference type="RuleBase" id="RU364063"/>
    </source>
</evidence>
<dbReference type="Gene3D" id="3.40.50.300">
    <property type="entry name" value="P-loop containing nucleotide triphosphate hydrolases"/>
    <property type="match status" value="1"/>
</dbReference>
<dbReference type="InterPro" id="IPR027417">
    <property type="entry name" value="P-loop_NTPase"/>
</dbReference>
<gene>
    <name evidence="8" type="primary">dnaX</name>
    <name evidence="10" type="ORF">A2973_05375</name>
</gene>
<dbReference type="Gene3D" id="3.30.300.180">
    <property type="match status" value="1"/>
</dbReference>
<comment type="caution">
    <text evidence="10">The sequence shown here is derived from an EMBL/GenBank/DDBJ whole genome shotgun (WGS) entry which is preliminary data.</text>
</comment>
<dbReference type="STRING" id="1798396.A2973_05375"/>
<dbReference type="EC" id="2.7.7.7" evidence="8"/>
<dbReference type="PRINTS" id="PR00300">
    <property type="entry name" value="CLPPROTEASEA"/>
</dbReference>
<keyword evidence="8" id="KW-0808">Transferase</keyword>
<evidence type="ECO:0000256" key="1">
    <source>
        <dbReference type="ARBA" id="ARBA00006360"/>
    </source>
</evidence>
<comment type="catalytic activity">
    <reaction evidence="7 8">
        <text>DNA(n) + a 2'-deoxyribonucleoside 5'-triphosphate = DNA(n+1) + diphosphate</text>
        <dbReference type="Rhea" id="RHEA:22508"/>
        <dbReference type="Rhea" id="RHEA-COMP:17339"/>
        <dbReference type="Rhea" id="RHEA-COMP:17340"/>
        <dbReference type="ChEBI" id="CHEBI:33019"/>
        <dbReference type="ChEBI" id="CHEBI:61560"/>
        <dbReference type="ChEBI" id="CHEBI:173112"/>
        <dbReference type="EC" id="2.7.7.7"/>
    </reaction>
</comment>
<dbReference type="Pfam" id="PF22608">
    <property type="entry name" value="DNAX_ATPase_lid"/>
    <property type="match status" value="1"/>
</dbReference>
<dbReference type="NCBIfam" id="TIGR02397">
    <property type="entry name" value="dnaX_nterm"/>
    <property type="match status" value="1"/>
</dbReference>
<evidence type="ECO:0000256" key="7">
    <source>
        <dbReference type="ARBA" id="ARBA00049244"/>
    </source>
</evidence>
<name>A0A1F6B1M2_9BACT</name>
<dbReference type="GO" id="GO:0006261">
    <property type="term" value="P:DNA-templated DNA replication"/>
    <property type="evidence" value="ECO:0007669"/>
    <property type="project" value="TreeGrafter"/>
</dbReference>
<evidence type="ECO:0000256" key="4">
    <source>
        <dbReference type="ARBA" id="ARBA00022833"/>
    </source>
</evidence>
<comment type="function">
    <text evidence="8">DNA polymerase III is a complex, multichain enzyme responsible for most of the replicative synthesis in bacteria. This DNA polymerase also exhibits 3' to 5' exonuclease activity.</text>
</comment>
<keyword evidence="4" id="KW-0862">Zinc</keyword>
<dbReference type="InterPro" id="IPR038454">
    <property type="entry name" value="DnaA_N_sf"/>
</dbReference>
<dbReference type="Pfam" id="PF20964">
    <property type="entry name" value="DnaX_C"/>
    <property type="match status" value="1"/>
</dbReference>
<keyword evidence="5 8" id="KW-0067">ATP-binding</keyword>